<dbReference type="SUPFAM" id="SSF52317">
    <property type="entry name" value="Class I glutamine amidotransferase-like"/>
    <property type="match status" value="1"/>
</dbReference>
<keyword evidence="1" id="KW-0378">Hydrolase</keyword>
<dbReference type="AlphaFoldDB" id="A0A7L5AKX1"/>
<dbReference type="Gene3D" id="3.40.50.880">
    <property type="match status" value="1"/>
</dbReference>
<organism evidence="1 2">
    <name type="scientific">Marisediminicola antarctica</name>
    <dbReference type="NCBI Taxonomy" id="674079"/>
    <lineage>
        <taxon>Bacteria</taxon>
        <taxon>Bacillati</taxon>
        <taxon>Actinomycetota</taxon>
        <taxon>Actinomycetes</taxon>
        <taxon>Micrococcales</taxon>
        <taxon>Microbacteriaceae</taxon>
        <taxon>Marisediminicola</taxon>
    </lineage>
</organism>
<reference evidence="1 2" key="1">
    <citation type="submission" date="2016-09" db="EMBL/GenBank/DDBJ databases">
        <title>Complete genome sequence of microbes from the polar regions.</title>
        <authorList>
            <person name="Liao L."/>
            <person name="Chen B."/>
        </authorList>
    </citation>
    <scope>NUCLEOTIDE SEQUENCE [LARGE SCALE GENOMIC DNA]</scope>
    <source>
        <strain evidence="1 2">ZS314</strain>
    </source>
</reference>
<dbReference type="KEGG" id="mant:BHD05_15105"/>
<gene>
    <name evidence="1" type="ORF">BHD05_15105</name>
</gene>
<evidence type="ECO:0000313" key="1">
    <source>
        <dbReference type="EMBL" id="QHO71248.1"/>
    </source>
</evidence>
<dbReference type="InterPro" id="IPR011697">
    <property type="entry name" value="Peptidase_C26"/>
</dbReference>
<keyword evidence="2" id="KW-1185">Reference proteome</keyword>
<dbReference type="PANTHER" id="PTHR43235">
    <property type="entry name" value="GLUTAMINE AMIDOTRANSFERASE PB2B2.05-RELATED"/>
    <property type="match status" value="1"/>
</dbReference>
<name>A0A7L5AKX1_9MICO</name>
<dbReference type="GO" id="GO:0033969">
    <property type="term" value="F:gamma-glutamyl-gamma-aminobutyrate hydrolase activity"/>
    <property type="evidence" value="ECO:0007669"/>
    <property type="project" value="TreeGrafter"/>
</dbReference>
<dbReference type="GO" id="GO:0006598">
    <property type="term" value="P:polyamine catabolic process"/>
    <property type="evidence" value="ECO:0007669"/>
    <property type="project" value="TreeGrafter"/>
</dbReference>
<dbReference type="InterPro" id="IPR044668">
    <property type="entry name" value="PuuD-like"/>
</dbReference>
<protein>
    <submittedName>
        <fullName evidence="1">Gamma-glutamyl-gamma-aminobutyrate hydrolase</fullName>
    </submittedName>
</protein>
<dbReference type="PANTHER" id="PTHR43235:SF1">
    <property type="entry name" value="GLUTAMINE AMIDOTRANSFERASE PB2B2.05-RELATED"/>
    <property type="match status" value="1"/>
</dbReference>
<dbReference type="GO" id="GO:0005829">
    <property type="term" value="C:cytosol"/>
    <property type="evidence" value="ECO:0007669"/>
    <property type="project" value="TreeGrafter"/>
</dbReference>
<dbReference type="Proteomes" id="UP000464507">
    <property type="component" value="Chromosome"/>
</dbReference>
<dbReference type="CDD" id="cd01745">
    <property type="entry name" value="GATase1_2"/>
    <property type="match status" value="1"/>
</dbReference>
<sequence length="249" mass="26757">MGSRDRWRDHPSSTAPVIGITTYLEPARMGVWDVRAAVLPEVYLDSVIAAGGIAVLLPPQPVSDEIVDRVLDSLDGLVLSGGADIDPGLYGQEPHEATAPPRDDRDAWERALITRAIARRMPFLGICRGAQMLNVALGGTLHQHLPEIVGSTKYQPAPAQFGPVDVEVTENSRLAEVLGQTASNLNVLCYHHQGIDRVADGLTVTAVSDDGVIEAVELGAVPFGIAVQWHPEQDAADRRLFEGLVRAAR</sequence>
<dbReference type="EMBL" id="CP017146">
    <property type="protein sequence ID" value="QHO71248.1"/>
    <property type="molecule type" value="Genomic_DNA"/>
</dbReference>
<dbReference type="InterPro" id="IPR029062">
    <property type="entry name" value="Class_I_gatase-like"/>
</dbReference>
<accession>A0A7L5AKX1</accession>
<evidence type="ECO:0000313" key="2">
    <source>
        <dbReference type="Proteomes" id="UP000464507"/>
    </source>
</evidence>
<dbReference type="FunFam" id="3.40.50.880:FF:000030">
    <property type="entry name" value="Gamma-glutamyl-gamma-aminobutyrate hydrolase PuuD"/>
    <property type="match status" value="1"/>
</dbReference>
<dbReference type="PROSITE" id="PS51273">
    <property type="entry name" value="GATASE_TYPE_1"/>
    <property type="match status" value="1"/>
</dbReference>
<proteinExistence type="predicted"/>
<dbReference type="Pfam" id="PF07722">
    <property type="entry name" value="Peptidase_C26"/>
    <property type="match status" value="1"/>
</dbReference>